<dbReference type="Proteomes" id="UP000199400">
    <property type="component" value="Unassembled WGS sequence"/>
</dbReference>
<reference evidence="2" key="1">
    <citation type="submission" date="2016-10" db="EMBL/GenBank/DDBJ databases">
        <authorList>
            <person name="Varghese N."/>
            <person name="Submissions S."/>
        </authorList>
    </citation>
    <scope>NUCLEOTIDE SEQUENCE [LARGE SCALE GENOMIC DNA]</scope>
    <source>
        <strain evidence="2">ATCC 25963</strain>
    </source>
</reference>
<proteinExistence type="predicted"/>
<name>A0A1I1V0X2_9BACT</name>
<dbReference type="RefSeq" id="WP_170136014.1">
    <property type="nucleotide sequence ID" value="NZ_FOMX01000004.1"/>
</dbReference>
<protein>
    <submittedName>
        <fullName evidence="1">Uncharacterized protein</fullName>
    </submittedName>
</protein>
<dbReference type="EMBL" id="FOMX01000004">
    <property type="protein sequence ID" value="SFD76465.1"/>
    <property type="molecule type" value="Genomic_DNA"/>
</dbReference>
<gene>
    <name evidence="1" type="ORF">SAMN02745121_01455</name>
</gene>
<organism evidence="1 2">
    <name type="scientific">Nannocystis exedens</name>
    <dbReference type="NCBI Taxonomy" id="54"/>
    <lineage>
        <taxon>Bacteria</taxon>
        <taxon>Pseudomonadati</taxon>
        <taxon>Myxococcota</taxon>
        <taxon>Polyangia</taxon>
        <taxon>Nannocystales</taxon>
        <taxon>Nannocystaceae</taxon>
        <taxon>Nannocystis</taxon>
    </lineage>
</organism>
<accession>A0A1I1V0X2</accession>
<evidence type="ECO:0000313" key="2">
    <source>
        <dbReference type="Proteomes" id="UP000199400"/>
    </source>
</evidence>
<evidence type="ECO:0000313" key="1">
    <source>
        <dbReference type="EMBL" id="SFD76465.1"/>
    </source>
</evidence>
<keyword evidence="2" id="KW-1185">Reference proteome</keyword>
<dbReference type="AlphaFoldDB" id="A0A1I1V0X2"/>
<sequence length="56" mass="6246">MRPAPTPEGLGLAGRYDFPDTRVSSLLRSFADESGWGLQLRFAVDLDEPLDEPARR</sequence>